<dbReference type="EMBL" id="VAHF01000010">
    <property type="protein sequence ID" value="TXG52776.1"/>
    <property type="molecule type" value="Genomic_DNA"/>
</dbReference>
<dbReference type="OrthoDB" id="1297712at2759"/>
<dbReference type="PANTHER" id="PTHR47074">
    <property type="entry name" value="BNAC02G40300D PROTEIN"/>
    <property type="match status" value="1"/>
</dbReference>
<proteinExistence type="predicted"/>
<name>A0A5C7H9G1_9ROSI</name>
<dbReference type="PANTHER" id="PTHR47074:SF11">
    <property type="entry name" value="REVERSE TRANSCRIPTASE-LIKE PROTEIN"/>
    <property type="match status" value="1"/>
</dbReference>
<feature type="domain" description="RNase H type-1" evidence="1">
    <location>
        <begin position="160"/>
        <end position="269"/>
    </location>
</feature>
<dbReference type="Proteomes" id="UP000323000">
    <property type="component" value="Chromosome 10"/>
</dbReference>
<dbReference type="InterPro" id="IPR036397">
    <property type="entry name" value="RNaseH_sf"/>
</dbReference>
<dbReference type="InterPro" id="IPR026960">
    <property type="entry name" value="RVT-Znf"/>
</dbReference>
<organism evidence="3 4">
    <name type="scientific">Acer yangbiense</name>
    <dbReference type="NCBI Taxonomy" id="1000413"/>
    <lineage>
        <taxon>Eukaryota</taxon>
        <taxon>Viridiplantae</taxon>
        <taxon>Streptophyta</taxon>
        <taxon>Embryophyta</taxon>
        <taxon>Tracheophyta</taxon>
        <taxon>Spermatophyta</taxon>
        <taxon>Magnoliopsida</taxon>
        <taxon>eudicotyledons</taxon>
        <taxon>Gunneridae</taxon>
        <taxon>Pentapetalae</taxon>
        <taxon>rosids</taxon>
        <taxon>malvids</taxon>
        <taxon>Sapindales</taxon>
        <taxon>Sapindaceae</taxon>
        <taxon>Hippocastanoideae</taxon>
        <taxon>Acereae</taxon>
        <taxon>Acer</taxon>
    </lineage>
</organism>
<keyword evidence="4" id="KW-1185">Reference proteome</keyword>
<dbReference type="Pfam" id="PF13966">
    <property type="entry name" value="zf-RVT"/>
    <property type="match status" value="1"/>
</dbReference>
<reference evidence="4" key="1">
    <citation type="journal article" date="2019" name="Gigascience">
        <title>De novo genome assembly of the endangered Acer yangbiense, a plant species with extremely small populations endemic to Yunnan Province, China.</title>
        <authorList>
            <person name="Yang J."/>
            <person name="Wariss H.M."/>
            <person name="Tao L."/>
            <person name="Zhang R."/>
            <person name="Yun Q."/>
            <person name="Hollingsworth P."/>
            <person name="Dao Z."/>
            <person name="Luo G."/>
            <person name="Guo H."/>
            <person name="Ma Y."/>
            <person name="Sun W."/>
        </authorList>
    </citation>
    <scope>NUCLEOTIDE SEQUENCE [LARGE SCALE GENOMIC DNA]</scope>
    <source>
        <strain evidence="4">cv. Malutang</strain>
    </source>
</reference>
<comment type="caution">
    <text evidence="3">The sequence shown here is derived from an EMBL/GenBank/DDBJ whole genome shotgun (WGS) entry which is preliminary data.</text>
</comment>
<sequence length="296" mass="33578">MWHYDGKISYTVKSDYWIARNLMSSTSSSNYHPSTTWWTFLWKLGIPLKVKIFIWKACHNWIPTKFNIAHRERFKRVAYVMLVKSYNRNSIAHGSKLGSMDDVCNWSKAFLNDFINASLKNGENLLPTRNQVLGRWLPPVEKVYKANYAALVDRVGGWIGIGVVIRDSNGDVLTSYAQTLLVNLNSKSANLAAMLKNVHFSVDCGLAMCIFETNEALVMKWINESQCNFSKNGVLLDDIRSLSSNMRNVKFVHTSKKANGVAQILAKHALEISKNTFWMEDFLSCINALVLANKLG</sequence>
<dbReference type="Gene3D" id="3.30.420.10">
    <property type="entry name" value="Ribonuclease H-like superfamily/Ribonuclease H"/>
    <property type="match status" value="1"/>
</dbReference>
<dbReference type="InterPro" id="IPR052929">
    <property type="entry name" value="RNase_H-like_EbsB-rel"/>
</dbReference>
<dbReference type="Pfam" id="PF13456">
    <property type="entry name" value="RVT_3"/>
    <property type="match status" value="1"/>
</dbReference>
<dbReference type="GO" id="GO:0004523">
    <property type="term" value="F:RNA-DNA hybrid ribonuclease activity"/>
    <property type="evidence" value="ECO:0007669"/>
    <property type="project" value="InterPro"/>
</dbReference>
<protein>
    <recommendedName>
        <fullName evidence="5">RNase H type-1 domain-containing protein</fullName>
    </recommendedName>
</protein>
<dbReference type="InterPro" id="IPR044730">
    <property type="entry name" value="RNase_H-like_dom_plant"/>
</dbReference>
<evidence type="ECO:0008006" key="5">
    <source>
        <dbReference type="Google" id="ProtNLM"/>
    </source>
</evidence>
<dbReference type="InterPro" id="IPR002156">
    <property type="entry name" value="RNaseH_domain"/>
</dbReference>
<evidence type="ECO:0000259" key="1">
    <source>
        <dbReference type="Pfam" id="PF13456"/>
    </source>
</evidence>
<accession>A0A5C7H9G1</accession>
<feature type="domain" description="Reverse transcriptase zinc-binding" evidence="2">
    <location>
        <begin position="32"/>
        <end position="72"/>
    </location>
</feature>
<dbReference type="GO" id="GO:0003676">
    <property type="term" value="F:nucleic acid binding"/>
    <property type="evidence" value="ECO:0007669"/>
    <property type="project" value="InterPro"/>
</dbReference>
<dbReference type="CDD" id="cd06222">
    <property type="entry name" value="RNase_H_like"/>
    <property type="match status" value="1"/>
</dbReference>
<gene>
    <name evidence="3" type="ORF">EZV62_021945</name>
</gene>
<dbReference type="AlphaFoldDB" id="A0A5C7H9G1"/>
<evidence type="ECO:0000313" key="4">
    <source>
        <dbReference type="Proteomes" id="UP000323000"/>
    </source>
</evidence>
<evidence type="ECO:0000313" key="3">
    <source>
        <dbReference type="EMBL" id="TXG52776.1"/>
    </source>
</evidence>
<evidence type="ECO:0000259" key="2">
    <source>
        <dbReference type="Pfam" id="PF13966"/>
    </source>
</evidence>